<accession>A0A1I7Y9Z8</accession>
<proteinExistence type="predicted"/>
<name>A0A1I7Y9Z8_9BILA</name>
<evidence type="ECO:0000313" key="1">
    <source>
        <dbReference type="Proteomes" id="UP000095287"/>
    </source>
</evidence>
<sequence>MKAEMIRRPLIAFSLSAVADSVIQRAAFLLSLDGLLPSDDSAALAPKVQSHDKALCAASSGQKYVHTSVRAIELPYLGLYQLKRTTLTGFGLVKGEKK</sequence>
<reference evidence="2" key="1">
    <citation type="submission" date="2016-11" db="UniProtKB">
        <authorList>
            <consortium name="WormBaseParasite"/>
        </authorList>
    </citation>
    <scope>IDENTIFICATION</scope>
</reference>
<dbReference type="WBParaSite" id="L893_g1416.t1">
    <property type="protein sequence ID" value="L893_g1416.t1"/>
    <property type="gene ID" value="L893_g1416"/>
</dbReference>
<dbReference type="Proteomes" id="UP000095287">
    <property type="component" value="Unplaced"/>
</dbReference>
<keyword evidence="1" id="KW-1185">Reference proteome</keyword>
<dbReference type="AlphaFoldDB" id="A0A1I7Y9Z8"/>
<organism evidence="1 2">
    <name type="scientific">Steinernema glaseri</name>
    <dbReference type="NCBI Taxonomy" id="37863"/>
    <lineage>
        <taxon>Eukaryota</taxon>
        <taxon>Metazoa</taxon>
        <taxon>Ecdysozoa</taxon>
        <taxon>Nematoda</taxon>
        <taxon>Chromadorea</taxon>
        <taxon>Rhabditida</taxon>
        <taxon>Tylenchina</taxon>
        <taxon>Panagrolaimomorpha</taxon>
        <taxon>Strongyloidoidea</taxon>
        <taxon>Steinernematidae</taxon>
        <taxon>Steinernema</taxon>
    </lineage>
</organism>
<protein>
    <submittedName>
        <fullName evidence="2">Secreted protein</fullName>
    </submittedName>
</protein>
<evidence type="ECO:0000313" key="2">
    <source>
        <dbReference type="WBParaSite" id="L893_g1416.t1"/>
    </source>
</evidence>